<dbReference type="InterPro" id="IPR039420">
    <property type="entry name" value="WalR-like"/>
</dbReference>
<dbReference type="PROSITE" id="PS50043">
    <property type="entry name" value="HTH_LUXR_2"/>
    <property type="match status" value="1"/>
</dbReference>
<evidence type="ECO:0000259" key="7">
    <source>
        <dbReference type="PROSITE" id="PS50110"/>
    </source>
</evidence>
<dbReference type="InterPro" id="IPR000792">
    <property type="entry name" value="Tscrpt_reg_LuxR_C"/>
</dbReference>
<dbReference type="PROSITE" id="PS50110">
    <property type="entry name" value="RESPONSE_REGULATORY"/>
    <property type="match status" value="1"/>
</dbReference>
<organism evidence="8 9">
    <name type="scientific">Pseudarthrobacter siccitolerans</name>
    <dbReference type="NCBI Taxonomy" id="861266"/>
    <lineage>
        <taxon>Bacteria</taxon>
        <taxon>Bacillati</taxon>
        <taxon>Actinomycetota</taxon>
        <taxon>Actinomycetes</taxon>
        <taxon>Micrococcales</taxon>
        <taxon>Micrococcaceae</taxon>
        <taxon>Pseudarthrobacter</taxon>
    </lineage>
</organism>
<protein>
    <submittedName>
        <fullName evidence="8">Two-component system response regulator DevR</fullName>
    </submittedName>
</protein>
<evidence type="ECO:0000256" key="1">
    <source>
        <dbReference type="ARBA" id="ARBA00022553"/>
    </source>
</evidence>
<name>A0ABU0PHF2_9MICC</name>
<keyword evidence="4" id="KW-0804">Transcription</keyword>
<evidence type="ECO:0000256" key="5">
    <source>
        <dbReference type="PROSITE-ProRule" id="PRU00169"/>
    </source>
</evidence>
<dbReference type="SUPFAM" id="SSF52172">
    <property type="entry name" value="CheY-like"/>
    <property type="match status" value="1"/>
</dbReference>
<dbReference type="Pfam" id="PF00196">
    <property type="entry name" value="GerE"/>
    <property type="match status" value="1"/>
</dbReference>
<gene>
    <name evidence="8" type="ORF">QFZ36_000663</name>
</gene>
<feature type="domain" description="HTH luxR-type" evidence="6">
    <location>
        <begin position="157"/>
        <end position="222"/>
    </location>
</feature>
<evidence type="ECO:0000259" key="6">
    <source>
        <dbReference type="PROSITE" id="PS50043"/>
    </source>
</evidence>
<dbReference type="InterPro" id="IPR058245">
    <property type="entry name" value="NreC/VraR/RcsB-like_REC"/>
</dbReference>
<keyword evidence="2" id="KW-0805">Transcription regulation</keyword>
<accession>A0ABU0PHF2</accession>
<dbReference type="Proteomes" id="UP001236806">
    <property type="component" value="Unassembled WGS sequence"/>
</dbReference>
<dbReference type="RefSeq" id="WP_306633901.1">
    <property type="nucleotide sequence ID" value="NZ_JAUSXB010000001.1"/>
</dbReference>
<keyword evidence="3" id="KW-0238">DNA-binding</keyword>
<dbReference type="PROSITE" id="PS00622">
    <property type="entry name" value="HTH_LUXR_1"/>
    <property type="match status" value="1"/>
</dbReference>
<dbReference type="Gene3D" id="3.40.50.2300">
    <property type="match status" value="1"/>
</dbReference>
<dbReference type="EMBL" id="JAUSXB010000001">
    <property type="protein sequence ID" value="MDQ0673102.1"/>
    <property type="molecule type" value="Genomic_DNA"/>
</dbReference>
<reference evidence="8 9" key="1">
    <citation type="submission" date="2023-07" db="EMBL/GenBank/DDBJ databases">
        <title>Comparative genomics of wheat-associated soil bacteria to identify genetic determinants of phenazine resistance.</title>
        <authorList>
            <person name="Mouncey N."/>
        </authorList>
    </citation>
    <scope>NUCLEOTIDE SEQUENCE [LARGE SCALE GENOMIC DNA]</scope>
    <source>
        <strain evidence="8 9">W1I3</strain>
    </source>
</reference>
<dbReference type="InterPro" id="IPR011006">
    <property type="entry name" value="CheY-like_superfamily"/>
</dbReference>
<dbReference type="Pfam" id="PF00072">
    <property type="entry name" value="Response_reg"/>
    <property type="match status" value="1"/>
</dbReference>
<keyword evidence="9" id="KW-1185">Reference proteome</keyword>
<evidence type="ECO:0000313" key="8">
    <source>
        <dbReference type="EMBL" id="MDQ0673102.1"/>
    </source>
</evidence>
<comment type="caution">
    <text evidence="8">The sequence shown here is derived from an EMBL/GenBank/DDBJ whole genome shotgun (WGS) entry which is preliminary data.</text>
</comment>
<evidence type="ECO:0000256" key="2">
    <source>
        <dbReference type="ARBA" id="ARBA00023015"/>
    </source>
</evidence>
<sequence length="226" mass="24182">MESEALAGNVPAPGTGIRVFILDDHELVRRGLQDLLESEGFVVVGMSGSAAEAVRRIPALRPDVAVLDARLPDGTGIEVCRDVRSVDPKLNCVILTSYDDEEALRGAVLAGASGYVLKEIGGMDLTGALRRAARGESLFSDDLKARVIQGLAKPARADPKLASLTPQELRVLELVGEGLTNRQIGERMQLAEKTVKNYVSSLLAKLGFERRTQAAVHVAYNTGHGQ</sequence>
<dbReference type="CDD" id="cd17535">
    <property type="entry name" value="REC_NarL-like"/>
    <property type="match status" value="1"/>
</dbReference>
<dbReference type="SMART" id="SM00421">
    <property type="entry name" value="HTH_LUXR"/>
    <property type="match status" value="1"/>
</dbReference>
<dbReference type="InterPro" id="IPR001789">
    <property type="entry name" value="Sig_transdc_resp-reg_receiver"/>
</dbReference>
<keyword evidence="1 5" id="KW-0597">Phosphoprotein</keyword>
<evidence type="ECO:0000256" key="3">
    <source>
        <dbReference type="ARBA" id="ARBA00023125"/>
    </source>
</evidence>
<evidence type="ECO:0000256" key="4">
    <source>
        <dbReference type="ARBA" id="ARBA00023163"/>
    </source>
</evidence>
<proteinExistence type="predicted"/>
<evidence type="ECO:0000313" key="9">
    <source>
        <dbReference type="Proteomes" id="UP001236806"/>
    </source>
</evidence>
<feature type="domain" description="Response regulatory" evidence="7">
    <location>
        <begin position="18"/>
        <end position="133"/>
    </location>
</feature>
<dbReference type="CDD" id="cd06170">
    <property type="entry name" value="LuxR_C_like"/>
    <property type="match status" value="1"/>
</dbReference>
<dbReference type="PRINTS" id="PR00038">
    <property type="entry name" value="HTHLUXR"/>
</dbReference>
<dbReference type="PANTHER" id="PTHR43214:SF24">
    <property type="entry name" value="TRANSCRIPTIONAL REGULATORY PROTEIN NARL-RELATED"/>
    <property type="match status" value="1"/>
</dbReference>
<feature type="modified residue" description="4-aspartylphosphate" evidence="5">
    <location>
        <position position="68"/>
    </location>
</feature>
<dbReference type="PANTHER" id="PTHR43214">
    <property type="entry name" value="TWO-COMPONENT RESPONSE REGULATOR"/>
    <property type="match status" value="1"/>
</dbReference>
<dbReference type="SMART" id="SM00448">
    <property type="entry name" value="REC"/>
    <property type="match status" value="1"/>
</dbReference>